<dbReference type="Gene3D" id="3.40.640.10">
    <property type="entry name" value="Type I PLP-dependent aspartate aminotransferase-like (Major domain)"/>
    <property type="match status" value="1"/>
</dbReference>
<dbReference type="Proteomes" id="UP000301475">
    <property type="component" value="Chromosome"/>
</dbReference>
<comment type="cofactor">
    <cofactor evidence="1 8">
        <name>pyridoxal 5'-phosphate</name>
        <dbReference type="ChEBI" id="CHEBI:597326"/>
    </cofactor>
</comment>
<evidence type="ECO:0000256" key="3">
    <source>
        <dbReference type="ARBA" id="ARBA00011738"/>
    </source>
</evidence>
<dbReference type="PROSITE" id="PS00599">
    <property type="entry name" value="AA_TRANSFER_CLASS_2"/>
    <property type="match status" value="1"/>
</dbReference>
<keyword evidence="4 8" id="KW-0032">Aminotransferase</keyword>
<dbReference type="PANTHER" id="PTHR43643:SF3">
    <property type="entry name" value="HISTIDINOL-PHOSPHATE AMINOTRANSFERASE"/>
    <property type="match status" value="1"/>
</dbReference>
<evidence type="ECO:0000259" key="9">
    <source>
        <dbReference type="Pfam" id="PF00155"/>
    </source>
</evidence>
<sequence>MMIEDNFRKVVPYVPGEQPKDNDVIKLNTNENPYPPSPSVLDALAKVDNNSFRKYPDPDVTDLVQAIADYHHFKKENVFVGVGSDDVLAMCFLSFFNSGKEILFPDVSYAFYKVWADLFQIKYREVPLDENFNIVPKDYMVDNGGIVFPNPNAPTGLTLPLSDIEDIIIENKHKVVIVDEAYIDFGGETALSLINKYDNLIVTRTFSKSRSMAGMRIGYCIGNEQLISVLNSVKFSFNSYTMSDVAIKCGVASINDDTYFKNIVAKIIDTREKTKESLTKLGFTFLDSSSNFIFAKHNEISGEELFNALKENKIFVRHFNAPRINDYLRITIGTEREMEELISFLDSYISGKRG</sequence>
<evidence type="ECO:0000256" key="5">
    <source>
        <dbReference type="ARBA" id="ARBA00022679"/>
    </source>
</evidence>
<dbReference type="Gene3D" id="3.90.1150.10">
    <property type="entry name" value="Aspartate Aminotransferase, domain 1"/>
    <property type="match status" value="1"/>
</dbReference>
<accession>A0A4P8XYJ4</accession>
<keyword evidence="5 8" id="KW-0808">Transferase</keyword>
<dbReference type="InterPro" id="IPR015424">
    <property type="entry name" value="PyrdxlP-dep_Trfase"/>
</dbReference>
<dbReference type="GO" id="GO:0030170">
    <property type="term" value="F:pyridoxal phosphate binding"/>
    <property type="evidence" value="ECO:0007669"/>
    <property type="project" value="InterPro"/>
</dbReference>
<dbReference type="InterPro" id="IPR004839">
    <property type="entry name" value="Aminotransferase_I/II_large"/>
</dbReference>
<dbReference type="RefSeq" id="WP_138156031.1">
    <property type="nucleotide sequence ID" value="NZ_CP039381.1"/>
</dbReference>
<keyword evidence="11" id="KW-1185">Reference proteome</keyword>
<dbReference type="AlphaFoldDB" id="A0A4P8XYJ4"/>
<evidence type="ECO:0000256" key="8">
    <source>
        <dbReference type="HAMAP-Rule" id="MF_01023"/>
    </source>
</evidence>
<dbReference type="InterPro" id="IPR050106">
    <property type="entry name" value="HistidinolP_aminotransfase"/>
</dbReference>
<keyword evidence="8" id="KW-0028">Amino-acid biosynthesis</keyword>
<dbReference type="HAMAP" id="MF_01023">
    <property type="entry name" value="HisC_aminotrans_2"/>
    <property type="match status" value="1"/>
</dbReference>
<keyword evidence="6 8" id="KW-0663">Pyridoxal phosphate</keyword>
<keyword evidence="8" id="KW-0368">Histidine biosynthesis</keyword>
<dbReference type="KEGG" id="ruj:E5Z56_00445"/>
<evidence type="ECO:0000256" key="6">
    <source>
        <dbReference type="ARBA" id="ARBA00022898"/>
    </source>
</evidence>
<dbReference type="UniPathway" id="UPA00031">
    <property type="reaction ID" value="UER00012"/>
</dbReference>
<dbReference type="SUPFAM" id="SSF53383">
    <property type="entry name" value="PLP-dependent transferases"/>
    <property type="match status" value="1"/>
</dbReference>
<dbReference type="GO" id="GO:0004400">
    <property type="term" value="F:histidinol-phosphate transaminase activity"/>
    <property type="evidence" value="ECO:0007669"/>
    <property type="project" value="UniProtKB-UniRule"/>
</dbReference>
<comment type="catalytic activity">
    <reaction evidence="7 8">
        <text>L-histidinol phosphate + 2-oxoglutarate = 3-(imidazol-4-yl)-2-oxopropyl phosphate + L-glutamate</text>
        <dbReference type="Rhea" id="RHEA:23744"/>
        <dbReference type="ChEBI" id="CHEBI:16810"/>
        <dbReference type="ChEBI" id="CHEBI:29985"/>
        <dbReference type="ChEBI" id="CHEBI:57766"/>
        <dbReference type="ChEBI" id="CHEBI:57980"/>
        <dbReference type="EC" id="2.6.1.9"/>
    </reaction>
</comment>
<evidence type="ECO:0000256" key="4">
    <source>
        <dbReference type="ARBA" id="ARBA00022576"/>
    </source>
</evidence>
<dbReference type="CDD" id="cd00609">
    <property type="entry name" value="AAT_like"/>
    <property type="match status" value="1"/>
</dbReference>
<dbReference type="EMBL" id="CP039381">
    <property type="protein sequence ID" value="QCT05928.1"/>
    <property type="molecule type" value="Genomic_DNA"/>
</dbReference>
<evidence type="ECO:0000256" key="1">
    <source>
        <dbReference type="ARBA" id="ARBA00001933"/>
    </source>
</evidence>
<evidence type="ECO:0000313" key="10">
    <source>
        <dbReference type="EMBL" id="QCT05928.1"/>
    </source>
</evidence>
<organism evidence="10 11">
    <name type="scientific">Ruminococcus bovis</name>
    <dbReference type="NCBI Taxonomy" id="2564099"/>
    <lineage>
        <taxon>Bacteria</taxon>
        <taxon>Bacillati</taxon>
        <taxon>Bacillota</taxon>
        <taxon>Clostridia</taxon>
        <taxon>Eubacteriales</taxon>
        <taxon>Oscillospiraceae</taxon>
        <taxon>Ruminococcus</taxon>
    </lineage>
</organism>
<name>A0A4P8XYJ4_9FIRM</name>
<comment type="similarity">
    <text evidence="8">Belongs to the class-II pyridoxal-phosphate-dependent aminotransferase family. Histidinol-phosphate aminotransferase subfamily.</text>
</comment>
<protein>
    <recommendedName>
        <fullName evidence="8">Histidinol-phosphate aminotransferase</fullName>
        <ecNumber evidence="8">2.6.1.9</ecNumber>
    </recommendedName>
    <alternativeName>
        <fullName evidence="8">Imidazole acetol-phosphate transaminase</fullName>
    </alternativeName>
</protein>
<dbReference type="InterPro" id="IPR015422">
    <property type="entry name" value="PyrdxlP-dep_Trfase_small"/>
</dbReference>
<dbReference type="OrthoDB" id="9813612at2"/>
<dbReference type="NCBIfam" id="TIGR01141">
    <property type="entry name" value="hisC"/>
    <property type="match status" value="1"/>
</dbReference>
<dbReference type="PANTHER" id="PTHR43643">
    <property type="entry name" value="HISTIDINOL-PHOSPHATE AMINOTRANSFERASE 2"/>
    <property type="match status" value="1"/>
</dbReference>
<dbReference type="EC" id="2.6.1.9" evidence="8"/>
<dbReference type="Pfam" id="PF00155">
    <property type="entry name" value="Aminotran_1_2"/>
    <property type="match status" value="1"/>
</dbReference>
<dbReference type="InterPro" id="IPR015421">
    <property type="entry name" value="PyrdxlP-dep_Trfase_major"/>
</dbReference>
<feature type="domain" description="Aminotransferase class I/classII large" evidence="9">
    <location>
        <begin position="23"/>
        <end position="344"/>
    </location>
</feature>
<evidence type="ECO:0000313" key="11">
    <source>
        <dbReference type="Proteomes" id="UP000301475"/>
    </source>
</evidence>
<feature type="modified residue" description="N6-(pyridoxal phosphate)lysine" evidence="8">
    <location>
        <position position="208"/>
    </location>
</feature>
<evidence type="ECO:0000256" key="7">
    <source>
        <dbReference type="ARBA" id="ARBA00047481"/>
    </source>
</evidence>
<proteinExistence type="inferred from homology"/>
<dbReference type="InterPro" id="IPR005861">
    <property type="entry name" value="HisP_aminotrans"/>
</dbReference>
<reference evidence="10 11" key="1">
    <citation type="submission" date="2019-04" db="EMBL/GenBank/DDBJ databases">
        <authorList>
            <person name="Embree M."/>
            <person name="Gaffney J.R."/>
        </authorList>
    </citation>
    <scope>NUCLEOTIDE SEQUENCE [LARGE SCALE GENOMIC DNA]</scope>
    <source>
        <strain evidence="10 11">JE7A12</strain>
    </source>
</reference>
<gene>
    <name evidence="8" type="primary">hisC</name>
    <name evidence="10" type="ORF">E5Z56_00445</name>
</gene>
<comment type="subunit">
    <text evidence="3 8">Homodimer.</text>
</comment>
<dbReference type="GO" id="GO:0000105">
    <property type="term" value="P:L-histidine biosynthetic process"/>
    <property type="evidence" value="ECO:0007669"/>
    <property type="project" value="UniProtKB-UniRule"/>
</dbReference>
<dbReference type="InterPro" id="IPR001917">
    <property type="entry name" value="Aminotrans_II_pyridoxalP_BS"/>
</dbReference>
<comment type="pathway">
    <text evidence="2 8">Amino-acid biosynthesis; L-histidine biosynthesis; L-histidine from 5-phospho-alpha-D-ribose 1-diphosphate: step 7/9.</text>
</comment>
<evidence type="ECO:0000256" key="2">
    <source>
        <dbReference type="ARBA" id="ARBA00005011"/>
    </source>
</evidence>